<dbReference type="RefSeq" id="WP_053233264.1">
    <property type="nucleotide sequence ID" value="NZ_CP011125.1"/>
</dbReference>
<sequence length="105" mass="11408">MTWLDPTRPERPSHATSIVVLGVVCVAMHETHWSGIVAQLLICAWRVPAGWCVSVTDTRDPSMMPLATGSGDTLAAAEAIAEKKLRDRRDRYVDALDALSPPRAA</sequence>
<protein>
    <submittedName>
        <fullName evidence="1">Uncharacterized protein</fullName>
    </submittedName>
</protein>
<dbReference type="Proteomes" id="UP000034883">
    <property type="component" value="Chromosome"/>
</dbReference>
<name>A0A0F6YHV4_9BACT</name>
<evidence type="ECO:0000313" key="2">
    <source>
        <dbReference type="Proteomes" id="UP000034883"/>
    </source>
</evidence>
<reference evidence="1 2" key="1">
    <citation type="submission" date="2015-03" db="EMBL/GenBank/DDBJ databases">
        <title>Genome assembly of Sandaracinus amylolyticus DSM 53668.</title>
        <authorList>
            <person name="Sharma G."/>
            <person name="Subramanian S."/>
        </authorList>
    </citation>
    <scope>NUCLEOTIDE SEQUENCE [LARGE SCALE GENOMIC DNA]</scope>
    <source>
        <strain evidence="1 2">DSM 53668</strain>
    </source>
</reference>
<dbReference type="EMBL" id="CP011125">
    <property type="protein sequence ID" value="AKF06053.1"/>
    <property type="molecule type" value="Genomic_DNA"/>
</dbReference>
<dbReference type="AlphaFoldDB" id="A0A0F6YHV4"/>
<dbReference type="KEGG" id="samy:DB32_003202"/>
<gene>
    <name evidence="1" type="ORF">DB32_003202</name>
</gene>
<evidence type="ECO:0000313" key="1">
    <source>
        <dbReference type="EMBL" id="AKF06053.1"/>
    </source>
</evidence>
<dbReference type="STRING" id="927083.DB32_003202"/>
<organism evidence="1 2">
    <name type="scientific">Sandaracinus amylolyticus</name>
    <dbReference type="NCBI Taxonomy" id="927083"/>
    <lineage>
        <taxon>Bacteria</taxon>
        <taxon>Pseudomonadati</taxon>
        <taxon>Myxococcota</taxon>
        <taxon>Polyangia</taxon>
        <taxon>Polyangiales</taxon>
        <taxon>Sandaracinaceae</taxon>
        <taxon>Sandaracinus</taxon>
    </lineage>
</organism>
<accession>A0A0F6YHV4</accession>
<keyword evidence="2" id="KW-1185">Reference proteome</keyword>
<proteinExistence type="predicted"/>